<feature type="region of interest" description="Disordered" evidence="1">
    <location>
        <begin position="1"/>
        <end position="224"/>
    </location>
</feature>
<reference evidence="2" key="1">
    <citation type="submission" date="2020-10" db="EMBL/GenBank/DDBJ databases">
        <title>Taxonomic study of unclassified bacteria belonging to the class Ktedonobacteria.</title>
        <authorList>
            <person name="Yabe S."/>
            <person name="Wang C.M."/>
            <person name="Zheng Y."/>
            <person name="Sakai Y."/>
            <person name="Cavaletti L."/>
            <person name="Monciardini P."/>
            <person name="Donadio S."/>
        </authorList>
    </citation>
    <scope>NUCLEOTIDE SEQUENCE</scope>
    <source>
        <strain evidence="2">ID150040</strain>
    </source>
</reference>
<dbReference type="Proteomes" id="UP000597444">
    <property type="component" value="Unassembled WGS sequence"/>
</dbReference>
<evidence type="ECO:0000256" key="1">
    <source>
        <dbReference type="SAM" id="MobiDB-lite"/>
    </source>
</evidence>
<comment type="caution">
    <text evidence="2">The sequence shown here is derived from an EMBL/GenBank/DDBJ whole genome shotgun (WGS) entry which is preliminary data.</text>
</comment>
<dbReference type="RefSeq" id="WP_220208840.1">
    <property type="nucleotide sequence ID" value="NZ_BNJK01000002.1"/>
</dbReference>
<feature type="compositionally biased region" description="Polar residues" evidence="1">
    <location>
        <begin position="137"/>
        <end position="150"/>
    </location>
</feature>
<keyword evidence="3" id="KW-1185">Reference proteome</keyword>
<gene>
    <name evidence="2" type="ORF">KSF_081200</name>
</gene>
<feature type="compositionally biased region" description="Polar residues" evidence="1">
    <location>
        <begin position="86"/>
        <end position="102"/>
    </location>
</feature>
<name>A0A8J3N8B0_9CHLR</name>
<feature type="compositionally biased region" description="Low complexity" evidence="1">
    <location>
        <begin position="161"/>
        <end position="180"/>
    </location>
</feature>
<proteinExistence type="predicted"/>
<protein>
    <submittedName>
        <fullName evidence="2">Uncharacterized protein</fullName>
    </submittedName>
</protein>
<dbReference type="EMBL" id="BNJK01000002">
    <property type="protein sequence ID" value="GHO98072.1"/>
    <property type="molecule type" value="Genomic_DNA"/>
</dbReference>
<feature type="compositionally biased region" description="Polar residues" evidence="1">
    <location>
        <begin position="193"/>
        <end position="223"/>
    </location>
</feature>
<organism evidence="2 3">
    <name type="scientific">Reticulibacter mediterranei</name>
    <dbReference type="NCBI Taxonomy" id="2778369"/>
    <lineage>
        <taxon>Bacteria</taxon>
        <taxon>Bacillati</taxon>
        <taxon>Chloroflexota</taxon>
        <taxon>Ktedonobacteria</taxon>
        <taxon>Ktedonobacterales</taxon>
        <taxon>Reticulibacteraceae</taxon>
        <taxon>Reticulibacter</taxon>
    </lineage>
</organism>
<sequence length="296" mass="32628">MPKETKRFINPLLRPSSNVEVEETKSEPVQKQSESQVASTKATTDTSTATSAEVSVPPIREAVPLPPTTPKAAPVLPEAQVLEPEPQTSRHSAYPSTETSTYRTEKAGQRKSQVNEPSAEIQEISDIGEREDATMYSPPTSVEYANNTVPGSEPGFSAGHSPTFPSSATVVPSPVSSISPLHTASYSDERVPSQASEETTFVSPLPQTSTYTYGEQKRSSIQQGYDELVEQEYYTPPPVRRRRGAQSFEKTHERITVWVDKRLKQAFEELAYTEETSKTALLNEALADLLRKHSSR</sequence>
<evidence type="ECO:0000313" key="3">
    <source>
        <dbReference type="Proteomes" id="UP000597444"/>
    </source>
</evidence>
<accession>A0A8J3N8B0</accession>
<dbReference type="AlphaFoldDB" id="A0A8J3N8B0"/>
<feature type="compositionally biased region" description="Low complexity" evidence="1">
    <location>
        <begin position="37"/>
        <end position="56"/>
    </location>
</feature>
<evidence type="ECO:0000313" key="2">
    <source>
        <dbReference type="EMBL" id="GHO98072.1"/>
    </source>
</evidence>